<gene>
    <name evidence="3" type="ORF">PCHAS_0400800</name>
</gene>
<dbReference type="Pfam" id="PF06022">
    <property type="entry name" value="Cir_Bir_Yir"/>
    <property type="match status" value="1"/>
</dbReference>
<feature type="compositionally biased region" description="Polar residues" evidence="1">
    <location>
        <begin position="435"/>
        <end position="456"/>
    </location>
</feature>
<sequence>MNTKKMCKLLLEGDGYFNDENVDTKKINKNTIIKGYCSNNGCKTNEDYINALSAYIYKEFKNLIKRNQKHNDYDEYLLMWISDKLLKIHKKGKGKKIGIGRMDDFTLKRAYEEYLKNHKQRLDYWYLLDMIKDLKEANLWYMSEYYKLLNLICKLITDYYNGVQTKQLYKYPADCSHQYKNLYLNISECKPYLDLLNKLKGIYDDFSSSIKKNDSNNELATKLKKLTPKDGKEMDAVRGFKTYNFSGSQCKFPKKKIKPKKPNPPRLPPSSKEEPPPQRKTPSSSQTSNASPKTKTGESSSSNVHDGSKIEIKASDNSEGNTGSENRGPSSGLNDPISSGVEGGNKDGGDNEPGISGGKSKEGTSKRTEHEGTSPPGPQASNQEAGSEHKGSVGVTTQIEQKNGSDTPKGTDDGAGSTKDNPNIGENGKKGSDGVTANQITHPKSGIPSSETGNENSNKRGSDDGPGGDSGGSKYGEKNIDRNLSNTGGAQGDKGGSVGGSGIPVSGKGGTNNVQGDSGGGKGNGTGVSGGGQTSTNGGVGDPGTNQGGGSGSEQGGSDSPPVENGTQNTPREPFNIGPFISSIALKGMEKLNDAINSFEMIKNKFIGATKYIYNTTLPSIKNGFDKSIDFFNGIINSISIDFKQVDPPAGSDNNKSEPDGTGSGPSAPDGPSSPPKDSPHHDSNNHDSQGSQTLQTSQDPQNPQTSLLPSSKDQAQEQQLSPGTSGNQSSDRTNQEGPQKPEPAPVLKPEHSGSELKGNGITEIGDIYIFKGYKQFVILTIVLLIPIALAIIYKYLSFGRRNKLKKKNNMKKVINMVGVNKTTKTVINSSDGKKQIQIIIKSYSQKKPTKKSINSVNRKKSPSLNIYQLMQADPVPFINLFFLLIFFVYKRKRDFIE</sequence>
<keyword evidence="4" id="KW-1185">Reference proteome</keyword>
<feature type="compositionally biased region" description="Basic and acidic residues" evidence="1">
    <location>
        <begin position="359"/>
        <end position="372"/>
    </location>
</feature>
<feature type="compositionally biased region" description="Gly residues" evidence="1">
    <location>
        <begin position="517"/>
        <end position="555"/>
    </location>
</feature>
<dbReference type="GeneID" id="27794586"/>
<feature type="compositionally biased region" description="Basic and acidic residues" evidence="1">
    <location>
        <begin position="306"/>
        <end position="316"/>
    </location>
</feature>
<feature type="compositionally biased region" description="Polar residues" evidence="1">
    <location>
        <begin position="280"/>
        <end position="305"/>
    </location>
</feature>
<feature type="region of interest" description="Disordered" evidence="1">
    <location>
        <begin position="248"/>
        <end position="577"/>
    </location>
</feature>
<evidence type="ECO:0000313" key="3">
    <source>
        <dbReference type="EMBL" id="VTZ67134.1"/>
    </source>
</evidence>
<dbReference type="RefSeq" id="XP_016653243.1">
    <property type="nucleotide sequence ID" value="XM_016799936.1"/>
</dbReference>
<feature type="compositionally biased region" description="Polar residues" evidence="1">
    <location>
        <begin position="317"/>
        <end position="337"/>
    </location>
</feature>
<dbReference type="EMBL" id="LK022881">
    <property type="protein sequence ID" value="VTZ67134.1"/>
    <property type="molecule type" value="Genomic_DNA"/>
</dbReference>
<keyword evidence="2" id="KW-0812">Transmembrane</keyword>
<feature type="compositionally biased region" description="Gly residues" evidence="1">
    <location>
        <begin position="464"/>
        <end position="474"/>
    </location>
</feature>
<name>A0A4V0K2Q6_PLACU</name>
<keyword evidence="2" id="KW-1133">Transmembrane helix</keyword>
<reference evidence="3 4" key="1">
    <citation type="journal article" date="2014" name="BMC Biol.">
        <title>A comprehensive evaluation of rodent malaria parasite genomes and gene expression.</title>
        <authorList>
            <person name="Otto T.D."/>
            <person name="Bohme U."/>
            <person name="Jackson A.P."/>
            <person name="Hunt M."/>
            <person name="Franke-Fayard B."/>
            <person name="Hoeijmakers W.A."/>
            <person name="Religa A.A."/>
            <person name="Robertson L."/>
            <person name="Sanders M."/>
            <person name="Ogun S.A."/>
            <person name="Cunningham D."/>
            <person name="Erhart A."/>
            <person name="Billker O."/>
            <person name="Khan S.M."/>
            <person name="Stunnenberg H.G."/>
            <person name="Langhorne J."/>
            <person name="Holder A.A."/>
            <person name="Waters A.P."/>
            <person name="Newbold C.I."/>
            <person name="Pain A."/>
            <person name="Berriman M."/>
            <person name="Janse C.J."/>
        </authorList>
    </citation>
    <scope>NUCLEOTIDE SEQUENCE [LARGE SCALE GENOMIC DNA]</scope>
    <source>
        <strain evidence="3 4">AS</strain>
    </source>
</reference>
<evidence type="ECO:0000256" key="2">
    <source>
        <dbReference type="SAM" id="Phobius"/>
    </source>
</evidence>
<evidence type="ECO:0000256" key="1">
    <source>
        <dbReference type="SAM" id="MobiDB-lite"/>
    </source>
</evidence>
<feature type="compositionally biased region" description="Polar residues" evidence="1">
    <location>
        <begin position="687"/>
        <end position="738"/>
    </location>
</feature>
<organism evidence="3 4">
    <name type="scientific">Plasmodium chabaudi chabaudi</name>
    <dbReference type="NCBI Taxonomy" id="31271"/>
    <lineage>
        <taxon>Eukaryota</taxon>
        <taxon>Sar</taxon>
        <taxon>Alveolata</taxon>
        <taxon>Apicomplexa</taxon>
        <taxon>Aconoidasida</taxon>
        <taxon>Haemosporida</taxon>
        <taxon>Plasmodiidae</taxon>
        <taxon>Plasmodium</taxon>
        <taxon>Plasmodium (Vinckeia)</taxon>
    </lineage>
</organism>
<feature type="transmembrane region" description="Helical" evidence="2">
    <location>
        <begin position="867"/>
        <end position="890"/>
    </location>
</feature>
<dbReference type="InterPro" id="IPR006477">
    <property type="entry name" value="Yir_bir_cir"/>
</dbReference>
<feature type="compositionally biased region" description="Polar residues" evidence="1">
    <location>
        <begin position="394"/>
        <end position="408"/>
    </location>
</feature>
<feature type="region of interest" description="Disordered" evidence="1">
    <location>
        <begin position="646"/>
        <end position="759"/>
    </location>
</feature>
<keyword evidence="2" id="KW-0472">Membrane</keyword>
<protein>
    <submittedName>
        <fullName evidence="3">CIR protein</fullName>
    </submittedName>
</protein>
<dbReference type="VEuPathDB" id="PlasmoDB:PCHAS_0400800"/>
<dbReference type="KEGG" id="pcb:PCHAS_0400800"/>
<feature type="compositionally biased region" description="Basic residues" evidence="1">
    <location>
        <begin position="252"/>
        <end position="263"/>
    </location>
</feature>
<dbReference type="AlphaFoldDB" id="A0A4V0K2Q6"/>
<evidence type="ECO:0000313" key="4">
    <source>
        <dbReference type="Proteomes" id="UP000071118"/>
    </source>
</evidence>
<proteinExistence type="predicted"/>
<feature type="transmembrane region" description="Helical" evidence="2">
    <location>
        <begin position="777"/>
        <end position="797"/>
    </location>
</feature>
<feature type="compositionally biased region" description="Gly residues" evidence="1">
    <location>
        <begin position="489"/>
        <end position="510"/>
    </location>
</feature>
<accession>A0A4V0K2Q6</accession>
<dbReference type="OrthoDB" id="373214at2759"/>
<dbReference type="Proteomes" id="UP000071118">
    <property type="component" value="Chromosome 4"/>
</dbReference>